<evidence type="ECO:0000256" key="5">
    <source>
        <dbReference type="ARBA" id="ARBA00022970"/>
    </source>
</evidence>
<dbReference type="PANTHER" id="PTHR11795">
    <property type="entry name" value="BRANCHED-CHAIN AMINO ACID TRANSPORT SYSTEM PERMEASE PROTEIN LIVH"/>
    <property type="match status" value="1"/>
</dbReference>
<evidence type="ECO:0000313" key="10">
    <source>
        <dbReference type="EMBL" id="SCB27314.1"/>
    </source>
</evidence>
<evidence type="ECO:0000256" key="1">
    <source>
        <dbReference type="ARBA" id="ARBA00004651"/>
    </source>
</evidence>
<dbReference type="GO" id="GO:0005886">
    <property type="term" value="C:plasma membrane"/>
    <property type="evidence" value="ECO:0007669"/>
    <property type="project" value="UniProtKB-SubCell"/>
</dbReference>
<keyword evidence="6 9" id="KW-1133">Transmembrane helix</keyword>
<keyword evidence="2" id="KW-0813">Transport</keyword>
<dbReference type="InterPro" id="IPR052157">
    <property type="entry name" value="BCAA_transport_permease"/>
</dbReference>
<comment type="subcellular location">
    <subcellularLocation>
        <location evidence="1">Cell membrane</location>
        <topology evidence="1">Multi-pass membrane protein</topology>
    </subcellularLocation>
</comment>
<feature type="transmembrane region" description="Helical" evidence="9">
    <location>
        <begin position="190"/>
        <end position="210"/>
    </location>
</feature>
<feature type="transmembrane region" description="Helical" evidence="9">
    <location>
        <begin position="12"/>
        <end position="38"/>
    </location>
</feature>
<reference evidence="10 11" key="1">
    <citation type="submission" date="2016-08" db="EMBL/GenBank/DDBJ databases">
        <authorList>
            <person name="Seilhamer J.J."/>
        </authorList>
    </citation>
    <scope>NUCLEOTIDE SEQUENCE [LARGE SCALE GENOMIC DNA]</scope>
    <source>
        <strain evidence="10 11">CCBAU 10071</strain>
    </source>
</reference>
<feature type="transmembrane region" description="Helical" evidence="9">
    <location>
        <begin position="222"/>
        <end position="250"/>
    </location>
</feature>
<evidence type="ECO:0000256" key="4">
    <source>
        <dbReference type="ARBA" id="ARBA00022692"/>
    </source>
</evidence>
<evidence type="ECO:0000256" key="2">
    <source>
        <dbReference type="ARBA" id="ARBA00022448"/>
    </source>
</evidence>
<keyword evidence="7 9" id="KW-0472">Membrane</keyword>
<comment type="similarity">
    <text evidence="8">Belongs to the binding-protein-dependent transport system permease family. LivHM subfamily.</text>
</comment>
<protein>
    <submittedName>
        <fullName evidence="10">Branched-chain amino acid transport system permease protein</fullName>
    </submittedName>
</protein>
<keyword evidence="3" id="KW-1003">Cell membrane</keyword>
<name>A0A1C3VIH4_9BRAD</name>
<dbReference type="AlphaFoldDB" id="A0A1C3VIH4"/>
<dbReference type="Pfam" id="PF02653">
    <property type="entry name" value="BPD_transp_2"/>
    <property type="match status" value="1"/>
</dbReference>
<dbReference type="InterPro" id="IPR001851">
    <property type="entry name" value="ABC_transp_permease"/>
</dbReference>
<gene>
    <name evidence="10" type="ORF">GA0061099_10047</name>
</gene>
<dbReference type="GO" id="GO:0006865">
    <property type="term" value="P:amino acid transport"/>
    <property type="evidence" value="ECO:0007669"/>
    <property type="project" value="UniProtKB-KW"/>
</dbReference>
<evidence type="ECO:0000256" key="8">
    <source>
        <dbReference type="ARBA" id="ARBA00037998"/>
    </source>
</evidence>
<evidence type="ECO:0000256" key="7">
    <source>
        <dbReference type="ARBA" id="ARBA00023136"/>
    </source>
</evidence>
<keyword evidence="4 9" id="KW-0812">Transmembrane</keyword>
<dbReference type="CDD" id="cd06582">
    <property type="entry name" value="TM_PBP1_LivH_like"/>
    <property type="match status" value="1"/>
</dbReference>
<dbReference type="PANTHER" id="PTHR11795:SF452">
    <property type="entry name" value="ABC TRANSPORTER PERMEASE PROTEIN"/>
    <property type="match status" value="1"/>
</dbReference>
<dbReference type="RefSeq" id="WP_074447741.1">
    <property type="nucleotide sequence ID" value="NZ_FMAE01000004.1"/>
</dbReference>
<evidence type="ECO:0000256" key="3">
    <source>
        <dbReference type="ARBA" id="ARBA00022475"/>
    </source>
</evidence>
<feature type="transmembrane region" description="Helical" evidence="9">
    <location>
        <begin position="257"/>
        <end position="277"/>
    </location>
</feature>
<feature type="transmembrane region" description="Helical" evidence="9">
    <location>
        <begin position="95"/>
        <end position="115"/>
    </location>
</feature>
<dbReference type="Proteomes" id="UP000183174">
    <property type="component" value="Unassembled WGS sequence"/>
</dbReference>
<dbReference type="GO" id="GO:0022857">
    <property type="term" value="F:transmembrane transporter activity"/>
    <property type="evidence" value="ECO:0007669"/>
    <property type="project" value="InterPro"/>
</dbReference>
<proteinExistence type="inferred from homology"/>
<feature type="transmembrane region" description="Helical" evidence="9">
    <location>
        <begin position="135"/>
        <end position="159"/>
    </location>
</feature>
<sequence>MELLAQTLVNGLVLGAGYAVIAVGLTLIFGIVGIANFAHGAFFAMGGYACYLLTSQGLSYLAAVPLSVLIVVIIGALTEWIVIRRSLYGDSHHGSLIVTFALGQAAVAGLILIFGPDPLPVPSPLGQSTMRFFGMFVTSQRAFIFVCSMLVLGALGLWLRLSIKGQQVVAVAQNARGALYSGIDVPWIRALAFVLGVAAAGLAGALLAPITTIYPTMGYSALIVGFTVVILGGMGSIPGAMLGALLIGVANALFETYVSVSWTPALGWALVIATLLFRPQGLLGQLQQHRH</sequence>
<organism evidence="10 11">
    <name type="scientific">Bradyrhizobium yuanmingense</name>
    <dbReference type="NCBI Taxonomy" id="108015"/>
    <lineage>
        <taxon>Bacteria</taxon>
        <taxon>Pseudomonadati</taxon>
        <taxon>Pseudomonadota</taxon>
        <taxon>Alphaproteobacteria</taxon>
        <taxon>Hyphomicrobiales</taxon>
        <taxon>Nitrobacteraceae</taxon>
        <taxon>Bradyrhizobium</taxon>
    </lineage>
</organism>
<dbReference type="EMBL" id="FMAE01000004">
    <property type="protein sequence ID" value="SCB27314.1"/>
    <property type="molecule type" value="Genomic_DNA"/>
</dbReference>
<evidence type="ECO:0000313" key="11">
    <source>
        <dbReference type="Proteomes" id="UP000183174"/>
    </source>
</evidence>
<feature type="transmembrane region" description="Helical" evidence="9">
    <location>
        <begin position="58"/>
        <end position="83"/>
    </location>
</feature>
<evidence type="ECO:0000256" key="9">
    <source>
        <dbReference type="SAM" id="Phobius"/>
    </source>
</evidence>
<keyword evidence="5" id="KW-0029">Amino-acid transport</keyword>
<accession>A0A1C3VIH4</accession>
<evidence type="ECO:0000256" key="6">
    <source>
        <dbReference type="ARBA" id="ARBA00022989"/>
    </source>
</evidence>